<proteinExistence type="predicted"/>
<feature type="domain" description="Methyltransferase FkbM" evidence="1">
    <location>
        <begin position="145"/>
        <end position="273"/>
    </location>
</feature>
<reference evidence="3" key="1">
    <citation type="submission" date="2024-02" db="UniProtKB">
        <authorList>
            <consortium name="WormBaseParasite"/>
        </authorList>
    </citation>
    <scope>IDENTIFICATION</scope>
</reference>
<name>A0AAF3FB43_9BILA</name>
<organism evidence="2 3">
    <name type="scientific">Mesorhabditis belari</name>
    <dbReference type="NCBI Taxonomy" id="2138241"/>
    <lineage>
        <taxon>Eukaryota</taxon>
        <taxon>Metazoa</taxon>
        <taxon>Ecdysozoa</taxon>
        <taxon>Nematoda</taxon>
        <taxon>Chromadorea</taxon>
        <taxon>Rhabditida</taxon>
        <taxon>Rhabditina</taxon>
        <taxon>Rhabditomorpha</taxon>
        <taxon>Rhabditoidea</taxon>
        <taxon>Rhabditidae</taxon>
        <taxon>Mesorhabditinae</taxon>
        <taxon>Mesorhabditis</taxon>
    </lineage>
</organism>
<dbReference type="Proteomes" id="UP000887575">
    <property type="component" value="Unassembled WGS sequence"/>
</dbReference>
<dbReference type="PANTHER" id="PTHR22989">
    <property type="entry name" value="UNCHARACTERIZED DUF13 C.ELEGANS"/>
    <property type="match status" value="1"/>
</dbReference>
<evidence type="ECO:0000259" key="1">
    <source>
        <dbReference type="Pfam" id="PF05050"/>
    </source>
</evidence>
<dbReference type="InterPro" id="IPR006342">
    <property type="entry name" value="FkbM_mtfrase"/>
</dbReference>
<dbReference type="AlphaFoldDB" id="A0AAF3FB43"/>
<sequence>MYSAAEIKRNSTGSTVFGKATKFAKLAHERKYSKTGFEERDPMKKAGWINLVKDFDEINEEEAHPPVKPTQNLNRPDYLLDAQECMKEMFFSRTDRDIWEDFSRIVMNCTPYDEMRIKIYSNSFRYHYFQKPARYEDNEFLENYPHCKFLGVDPNATEKETAYKQYKNHRTNVDTIFEVGKFVNALVTTDGKTRESTSVKGNITTKIDQQTLEVGEFFSENLENKIIDVLWMDNEYEEYDLLPFFLKDSPLFRDGWRICQIQVEIHGHLEKVEIIRKYAKFVKAMFEEGRYLPIHSMQSVHIM</sequence>
<dbReference type="Pfam" id="PF05050">
    <property type="entry name" value="Methyltransf_21"/>
    <property type="match status" value="1"/>
</dbReference>
<evidence type="ECO:0000313" key="3">
    <source>
        <dbReference type="WBParaSite" id="MBELARI_LOCUS3831"/>
    </source>
</evidence>
<dbReference type="WBParaSite" id="MBELARI_LOCUS3831">
    <property type="protein sequence ID" value="MBELARI_LOCUS3831"/>
    <property type="gene ID" value="MBELARI_LOCUS3831"/>
</dbReference>
<keyword evidence="2" id="KW-1185">Reference proteome</keyword>
<evidence type="ECO:0000313" key="2">
    <source>
        <dbReference type="Proteomes" id="UP000887575"/>
    </source>
</evidence>
<protein>
    <recommendedName>
        <fullName evidence="1">Methyltransferase FkbM domain-containing protein</fullName>
    </recommendedName>
</protein>
<dbReference type="PANTHER" id="PTHR22989:SF10">
    <property type="entry name" value="METHYLTRANSFERASE FKBM DOMAIN-CONTAINING PROTEIN"/>
    <property type="match status" value="1"/>
</dbReference>
<accession>A0AAF3FB43</accession>